<evidence type="ECO:0000313" key="4">
    <source>
        <dbReference type="Proteomes" id="UP000295765"/>
    </source>
</evidence>
<dbReference type="InterPro" id="IPR012334">
    <property type="entry name" value="Pectin_lyas_fold"/>
</dbReference>
<comment type="caution">
    <text evidence="3">The sequence shown here is derived from an EMBL/GenBank/DDBJ whole genome shotgun (WGS) entry which is preliminary data.</text>
</comment>
<evidence type="ECO:0000313" key="3">
    <source>
        <dbReference type="EMBL" id="TCO80999.1"/>
    </source>
</evidence>
<dbReference type="Proteomes" id="UP000295765">
    <property type="component" value="Unassembled WGS sequence"/>
</dbReference>
<dbReference type="GO" id="GO:0016829">
    <property type="term" value="F:lyase activity"/>
    <property type="evidence" value="ECO:0007669"/>
    <property type="project" value="UniProtKB-KW"/>
</dbReference>
<dbReference type="SUPFAM" id="SSF51126">
    <property type="entry name" value="Pectin lyase-like"/>
    <property type="match status" value="1"/>
</dbReference>
<evidence type="ECO:0000256" key="2">
    <source>
        <dbReference type="SAM" id="Phobius"/>
    </source>
</evidence>
<dbReference type="Gene3D" id="2.160.20.10">
    <property type="entry name" value="Single-stranded right-handed beta-helix, Pectin lyase-like"/>
    <property type="match status" value="1"/>
</dbReference>
<sequence>MKRLAQWLLRAVIALLALVVLSVVAVGIWGYQRNELPLPVAVGKLEALATGRFPALAEPLGRTLDVLGLRDLPLAAGTFPPVAQWQGIGAQPEASGVPPPLEFRRVEVHDPATLIAAIRAAQPGDVIELAAGVYPLNVRGIDVSRGGTAERPIVVRAARLGDAQLRMNTLEGFVVGAPYWRFENLDIRGVCPDHDDCEHAFHIVGRGHHTVVRNSRLYDFNAMIKANGFEIEGRFTAPDAALIEGNSLYNTAVRNTGNSVTPIDVVGADGWVIRGNLIADFIKGRSDRTSYGAFVKGNAQGTVIERNLVICEMHLSGQAGVRIGLSLGGGGTDASYCRANDCSTEHRDGIIRNNLVLNCANDVGIYLNRAAGSRVYNNTLYRTVGIDARFGETDADIRNNVLTGRIKGRDGASVNEADNLIGSRREFERWFMEPDVADFGLRDGDAIVSHGKPLPGVTDDLCGNPRNPSQPDLGAIEFGKLPCHPNQAPR</sequence>
<keyword evidence="2" id="KW-1133">Transmembrane helix</keyword>
<dbReference type="InterPro" id="IPR011050">
    <property type="entry name" value="Pectin_lyase_fold/virulence"/>
</dbReference>
<feature type="region of interest" description="Disordered" evidence="1">
    <location>
        <begin position="464"/>
        <end position="490"/>
    </location>
</feature>
<reference evidence="3 4" key="1">
    <citation type="submission" date="2019-03" db="EMBL/GenBank/DDBJ databases">
        <title>Genomic Encyclopedia of Type Strains, Phase IV (KMG-IV): sequencing the most valuable type-strain genomes for metagenomic binning, comparative biology and taxonomic classification.</title>
        <authorList>
            <person name="Goeker M."/>
        </authorList>
    </citation>
    <scope>NUCLEOTIDE SEQUENCE [LARGE SCALE GENOMIC DNA]</scope>
    <source>
        <strain evidence="3 4">DSM 25287</strain>
    </source>
</reference>
<dbReference type="OrthoDB" id="5496540at2"/>
<keyword evidence="2" id="KW-0472">Membrane</keyword>
<dbReference type="AlphaFoldDB" id="A0A4R2L9Q5"/>
<dbReference type="RefSeq" id="WP_132542143.1">
    <property type="nucleotide sequence ID" value="NZ_SLWY01000010.1"/>
</dbReference>
<proteinExistence type="predicted"/>
<protein>
    <submittedName>
        <fullName evidence="3">Parallel beta helix pectate lyase-like protein</fullName>
    </submittedName>
</protein>
<keyword evidence="4" id="KW-1185">Reference proteome</keyword>
<keyword evidence="2" id="KW-0812">Transmembrane</keyword>
<accession>A0A4R2L9Q5</accession>
<evidence type="ECO:0000256" key="1">
    <source>
        <dbReference type="SAM" id="MobiDB-lite"/>
    </source>
</evidence>
<gene>
    <name evidence="3" type="ORF">EV699_11024</name>
</gene>
<dbReference type="EMBL" id="SLWY01000010">
    <property type="protein sequence ID" value="TCO80999.1"/>
    <property type="molecule type" value="Genomic_DNA"/>
</dbReference>
<name>A0A4R2L9Q5_9GAMM</name>
<feature type="transmembrane region" description="Helical" evidence="2">
    <location>
        <begin position="7"/>
        <end position="31"/>
    </location>
</feature>
<keyword evidence="3" id="KW-0456">Lyase</keyword>
<organism evidence="3 4">
    <name type="scientific">Plasticicumulans lactativorans</name>
    <dbReference type="NCBI Taxonomy" id="1133106"/>
    <lineage>
        <taxon>Bacteria</taxon>
        <taxon>Pseudomonadati</taxon>
        <taxon>Pseudomonadota</taxon>
        <taxon>Gammaproteobacteria</taxon>
        <taxon>Candidatus Competibacteraceae</taxon>
        <taxon>Plasticicumulans</taxon>
    </lineage>
</organism>